<dbReference type="Proteomes" id="UP000010866">
    <property type="component" value="Chromosome"/>
</dbReference>
<keyword evidence="3" id="KW-0597">Phosphoprotein</keyword>
<name>L0KWL5_METHD</name>
<feature type="domain" description="PAC" evidence="6">
    <location>
        <begin position="31"/>
        <end position="79"/>
    </location>
</feature>
<gene>
    <name evidence="7" type="ordered locus">Metho_1308</name>
</gene>
<dbReference type="HOGENOM" id="CLU_2597730_0_0_2"/>
<dbReference type="RefSeq" id="WP_015324697.1">
    <property type="nucleotide sequence ID" value="NC_019977.1"/>
</dbReference>
<organism evidence="7 8">
    <name type="scientific">Methanomethylovorans hollandica (strain DSM 15978 / NBRC 107637 / DMS1)</name>
    <dbReference type="NCBI Taxonomy" id="867904"/>
    <lineage>
        <taxon>Archaea</taxon>
        <taxon>Methanobacteriati</taxon>
        <taxon>Methanobacteriota</taxon>
        <taxon>Stenosarchaea group</taxon>
        <taxon>Methanomicrobia</taxon>
        <taxon>Methanosarcinales</taxon>
        <taxon>Methanosarcinaceae</taxon>
        <taxon>Methanomethylovorans</taxon>
    </lineage>
</organism>
<keyword evidence="8" id="KW-1185">Reference proteome</keyword>
<dbReference type="Pfam" id="PF08447">
    <property type="entry name" value="PAS_3"/>
    <property type="match status" value="1"/>
</dbReference>
<dbReference type="InterPro" id="IPR013655">
    <property type="entry name" value="PAS_fold_3"/>
</dbReference>
<reference evidence="8" key="1">
    <citation type="submission" date="2012-02" db="EMBL/GenBank/DDBJ databases">
        <title>Complete sequence of chromosome of Methanomethylovorans hollandica DSM 15978.</title>
        <authorList>
            <person name="Lucas S."/>
            <person name="Copeland A."/>
            <person name="Lapidus A."/>
            <person name="Glavina del Rio T."/>
            <person name="Dalin E."/>
            <person name="Tice H."/>
            <person name="Bruce D."/>
            <person name="Goodwin L."/>
            <person name="Pitluck S."/>
            <person name="Peters L."/>
            <person name="Mikhailova N."/>
            <person name="Held B."/>
            <person name="Kyrpides N."/>
            <person name="Mavromatis K."/>
            <person name="Ivanova N."/>
            <person name="Brettin T."/>
            <person name="Detter J.C."/>
            <person name="Han C."/>
            <person name="Larimer F."/>
            <person name="Land M."/>
            <person name="Hauser L."/>
            <person name="Markowitz V."/>
            <person name="Cheng J.-F."/>
            <person name="Hugenholtz P."/>
            <person name="Woyke T."/>
            <person name="Wu D."/>
            <person name="Spring S."/>
            <person name="Schroeder M."/>
            <person name="Brambilla E."/>
            <person name="Klenk H.-P."/>
            <person name="Eisen J.A."/>
        </authorList>
    </citation>
    <scope>NUCLEOTIDE SEQUENCE [LARGE SCALE GENOMIC DNA]</scope>
    <source>
        <strain evidence="8">DSM 15978 / NBRC 107637 / DMS1</strain>
    </source>
</reference>
<dbReference type="InterPro" id="IPR035965">
    <property type="entry name" value="PAS-like_dom_sf"/>
</dbReference>
<dbReference type="GO" id="GO:0004673">
    <property type="term" value="F:protein histidine kinase activity"/>
    <property type="evidence" value="ECO:0007669"/>
    <property type="project" value="UniProtKB-EC"/>
</dbReference>
<dbReference type="Gene3D" id="3.30.450.20">
    <property type="entry name" value="PAS domain"/>
    <property type="match status" value="1"/>
</dbReference>
<keyword evidence="5" id="KW-0418">Kinase</keyword>
<evidence type="ECO:0000313" key="7">
    <source>
        <dbReference type="EMBL" id="AGB49531.1"/>
    </source>
</evidence>
<evidence type="ECO:0000256" key="2">
    <source>
        <dbReference type="ARBA" id="ARBA00012438"/>
    </source>
</evidence>
<keyword evidence="4" id="KW-0808">Transferase</keyword>
<evidence type="ECO:0000313" key="8">
    <source>
        <dbReference type="Proteomes" id="UP000010866"/>
    </source>
</evidence>
<accession>L0KWL5</accession>
<dbReference type="InterPro" id="IPR001610">
    <property type="entry name" value="PAC"/>
</dbReference>
<dbReference type="AlphaFoldDB" id="L0KWL5"/>
<dbReference type="GeneID" id="14407117"/>
<evidence type="ECO:0000259" key="6">
    <source>
        <dbReference type="PROSITE" id="PS50113"/>
    </source>
</evidence>
<dbReference type="CDD" id="cd00130">
    <property type="entry name" value="PAS"/>
    <property type="match status" value="1"/>
</dbReference>
<comment type="catalytic activity">
    <reaction evidence="1">
        <text>ATP + protein L-histidine = ADP + protein N-phospho-L-histidine.</text>
        <dbReference type="EC" id="2.7.13.3"/>
    </reaction>
</comment>
<dbReference type="PANTHER" id="PTHR43304">
    <property type="entry name" value="PHYTOCHROME-LIKE PROTEIN CPH1"/>
    <property type="match status" value="1"/>
</dbReference>
<protein>
    <recommendedName>
        <fullName evidence="2">histidine kinase</fullName>
        <ecNumber evidence="2">2.7.13.3</ecNumber>
    </recommendedName>
</protein>
<dbReference type="EC" id="2.7.13.3" evidence="2"/>
<evidence type="ECO:0000256" key="1">
    <source>
        <dbReference type="ARBA" id="ARBA00000085"/>
    </source>
</evidence>
<dbReference type="PROSITE" id="PS50113">
    <property type="entry name" value="PAC"/>
    <property type="match status" value="1"/>
</dbReference>
<dbReference type="STRING" id="867904.Metho_1308"/>
<evidence type="ECO:0000256" key="3">
    <source>
        <dbReference type="ARBA" id="ARBA00022553"/>
    </source>
</evidence>
<proteinExistence type="predicted"/>
<dbReference type="InterPro" id="IPR000014">
    <property type="entry name" value="PAS"/>
</dbReference>
<dbReference type="SUPFAM" id="SSF55785">
    <property type="entry name" value="PYP-like sensor domain (PAS domain)"/>
    <property type="match status" value="1"/>
</dbReference>
<dbReference type="NCBIfam" id="TIGR00229">
    <property type="entry name" value="sensory_box"/>
    <property type="match status" value="1"/>
</dbReference>
<dbReference type="OrthoDB" id="3369at2157"/>
<dbReference type="SMART" id="SM00086">
    <property type="entry name" value="PAC"/>
    <property type="match status" value="1"/>
</dbReference>
<dbReference type="InterPro" id="IPR000700">
    <property type="entry name" value="PAS-assoc_C"/>
</dbReference>
<sequence length="79" mass="9058">MSLYGNIINPDDLLDVQMELADISREGGTLFVKEYRIRTKSGEQRWVEEQTFIQRNDAGIVTHYQGVIQDITARKKSGN</sequence>
<evidence type="ECO:0000256" key="5">
    <source>
        <dbReference type="ARBA" id="ARBA00022777"/>
    </source>
</evidence>
<evidence type="ECO:0000256" key="4">
    <source>
        <dbReference type="ARBA" id="ARBA00022679"/>
    </source>
</evidence>
<dbReference type="InterPro" id="IPR052162">
    <property type="entry name" value="Sensor_kinase/Photoreceptor"/>
</dbReference>
<dbReference type="PANTHER" id="PTHR43304:SF1">
    <property type="entry name" value="PAC DOMAIN-CONTAINING PROTEIN"/>
    <property type="match status" value="1"/>
</dbReference>
<dbReference type="KEGG" id="mhz:Metho_1308"/>
<dbReference type="EMBL" id="CP003362">
    <property type="protein sequence ID" value="AGB49531.1"/>
    <property type="molecule type" value="Genomic_DNA"/>
</dbReference>